<dbReference type="Proteomes" id="UP001285908">
    <property type="component" value="Unassembled WGS sequence"/>
</dbReference>
<protein>
    <submittedName>
        <fullName evidence="3">Uncharacterized protein</fullName>
    </submittedName>
</protein>
<feature type="compositionally biased region" description="Low complexity" evidence="1">
    <location>
        <begin position="281"/>
        <end position="310"/>
    </location>
</feature>
<feature type="region of interest" description="Disordered" evidence="1">
    <location>
        <begin position="1"/>
        <end position="204"/>
    </location>
</feature>
<dbReference type="EMBL" id="JAULSX010000002">
    <property type="protein sequence ID" value="KAK3496702.1"/>
    <property type="molecule type" value="Genomic_DNA"/>
</dbReference>
<feature type="compositionally biased region" description="Acidic residues" evidence="1">
    <location>
        <begin position="83"/>
        <end position="92"/>
    </location>
</feature>
<keyword evidence="4" id="KW-1185">Reference proteome</keyword>
<feature type="compositionally biased region" description="Basic and acidic residues" evidence="1">
    <location>
        <begin position="1"/>
        <end position="18"/>
    </location>
</feature>
<feature type="compositionally biased region" description="Low complexity" evidence="1">
    <location>
        <begin position="25"/>
        <end position="34"/>
    </location>
</feature>
<evidence type="ECO:0000313" key="3">
    <source>
        <dbReference type="EMBL" id="KAK3496702.1"/>
    </source>
</evidence>
<evidence type="ECO:0000313" key="4">
    <source>
        <dbReference type="Proteomes" id="UP001285908"/>
    </source>
</evidence>
<feature type="compositionally biased region" description="Polar residues" evidence="1">
    <location>
        <begin position="69"/>
        <end position="82"/>
    </location>
</feature>
<reference evidence="3 4" key="1">
    <citation type="journal article" date="2023" name="Mol. Phylogenet. Evol.">
        <title>Genome-scale phylogeny and comparative genomics of the fungal order Sordariales.</title>
        <authorList>
            <person name="Hensen N."/>
            <person name="Bonometti L."/>
            <person name="Westerberg I."/>
            <person name="Brannstrom I.O."/>
            <person name="Guillou S."/>
            <person name="Cros-Aarteil S."/>
            <person name="Calhoun S."/>
            <person name="Haridas S."/>
            <person name="Kuo A."/>
            <person name="Mondo S."/>
            <person name="Pangilinan J."/>
            <person name="Riley R."/>
            <person name="LaButti K."/>
            <person name="Andreopoulos B."/>
            <person name="Lipzen A."/>
            <person name="Chen C."/>
            <person name="Yan M."/>
            <person name="Daum C."/>
            <person name="Ng V."/>
            <person name="Clum A."/>
            <person name="Steindorff A."/>
            <person name="Ohm R.A."/>
            <person name="Martin F."/>
            <person name="Silar P."/>
            <person name="Natvig D.O."/>
            <person name="Lalanne C."/>
            <person name="Gautier V."/>
            <person name="Ament-Velasquez S.L."/>
            <person name="Kruys A."/>
            <person name="Hutchinson M.I."/>
            <person name="Powell A.J."/>
            <person name="Barry K."/>
            <person name="Miller A.N."/>
            <person name="Grigoriev I.V."/>
            <person name="Debuchy R."/>
            <person name="Gladieux P."/>
            <person name="Hiltunen Thoren M."/>
            <person name="Johannesson H."/>
        </authorList>
    </citation>
    <scope>NUCLEOTIDE SEQUENCE [LARGE SCALE GENOMIC DNA]</scope>
    <source>
        <strain evidence="3 4">FGSC 10403</strain>
    </source>
</reference>
<evidence type="ECO:0000256" key="1">
    <source>
        <dbReference type="SAM" id="MobiDB-lite"/>
    </source>
</evidence>
<evidence type="ECO:0000256" key="2">
    <source>
        <dbReference type="SAM" id="Phobius"/>
    </source>
</evidence>
<keyword evidence="2" id="KW-1133">Transmembrane helix</keyword>
<gene>
    <name evidence="3" type="ORF">B0T23DRAFT_62526</name>
</gene>
<proteinExistence type="predicted"/>
<dbReference type="AlphaFoldDB" id="A0AAJ0MT70"/>
<comment type="caution">
    <text evidence="3">The sequence shown here is derived from an EMBL/GenBank/DDBJ whole genome shotgun (WGS) entry which is preliminary data.</text>
</comment>
<accession>A0AAJ0MT70</accession>
<dbReference type="GeneID" id="87879177"/>
<feature type="compositionally biased region" description="Polar residues" evidence="1">
    <location>
        <begin position="180"/>
        <end position="189"/>
    </location>
</feature>
<keyword evidence="2" id="KW-0812">Transmembrane</keyword>
<name>A0AAJ0MT70_9PEZI</name>
<sequence>MASPDPLRRPVDGRRNDDSWVEIASQPSSSSLSSIGDEIVTTGLRVGNNSYPRRRRRSQQQAPMPASFIVSQPNPPAGTSSQDEYDETESEEDRVMTSSTEGVHPAASLPRQQTAFRSGLPVDSEDDSDDDENATALGRPTNTARGAFRPQPNAFSHPPSYMMQRHQSASPSHPYHPAQSRPSMPTRSQSRSHRASHNFLSPALQADNDAALRASLTTLLSCAAAARGLPKGEEASPGPAGTGVMPSSQPMEFRLVPESELMAEGPSGIGLPLNQAKAQQPARTASNSSAPSAPRSASSGRDQQQQQYQQGLATTERTKRGANPASKPARTAKKRRANSPSPAGVVSDNDVASPFFLSPTVLTWVVSAGVVVLVSVVGFGAGYVIGREVGRQESSSALSLASAGSAASNASSSCGQEFVRSTTSGTLKRFRWGSVGRSVVA</sequence>
<feature type="compositionally biased region" description="Acidic residues" evidence="1">
    <location>
        <begin position="123"/>
        <end position="133"/>
    </location>
</feature>
<dbReference type="RefSeq" id="XP_062694966.1">
    <property type="nucleotide sequence ID" value="XM_062841555.1"/>
</dbReference>
<organism evidence="3 4">
    <name type="scientific">Neurospora hispaniola</name>
    <dbReference type="NCBI Taxonomy" id="588809"/>
    <lineage>
        <taxon>Eukaryota</taxon>
        <taxon>Fungi</taxon>
        <taxon>Dikarya</taxon>
        <taxon>Ascomycota</taxon>
        <taxon>Pezizomycotina</taxon>
        <taxon>Sordariomycetes</taxon>
        <taxon>Sordariomycetidae</taxon>
        <taxon>Sordariales</taxon>
        <taxon>Sordariaceae</taxon>
        <taxon>Neurospora</taxon>
    </lineage>
</organism>
<feature type="transmembrane region" description="Helical" evidence="2">
    <location>
        <begin position="361"/>
        <end position="385"/>
    </location>
</feature>
<feature type="region of interest" description="Disordered" evidence="1">
    <location>
        <begin position="263"/>
        <end position="349"/>
    </location>
</feature>
<keyword evidence="2" id="KW-0472">Membrane</keyword>
<feature type="region of interest" description="Disordered" evidence="1">
    <location>
        <begin position="229"/>
        <end position="249"/>
    </location>
</feature>